<reference evidence="3" key="2">
    <citation type="journal article" date="2013" name="Nat. Genet.">
        <title>The genome of the platyfish, Xiphophorus maculatus, provides insights into evolutionary adaptation and several complex traits.</title>
        <authorList>
            <person name="Schartl M."/>
            <person name="Walter R.B."/>
            <person name="Shen Y."/>
            <person name="Garcia T."/>
            <person name="Catchen J."/>
            <person name="Amores A."/>
            <person name="Braasch I."/>
            <person name="Chalopin D."/>
            <person name="Volff J.N."/>
            <person name="Lesch K.P."/>
            <person name="Bisazza A."/>
            <person name="Minx P."/>
            <person name="Hillier L."/>
            <person name="Wilson R.K."/>
            <person name="Fuerstenberg S."/>
            <person name="Boore J."/>
            <person name="Searle S."/>
            <person name="Postlethwait J.H."/>
            <person name="Warren W.C."/>
        </authorList>
    </citation>
    <scope>NUCLEOTIDE SEQUENCE [LARGE SCALE GENOMIC DNA]</scope>
    <source>
        <strain evidence="3">JP 163 A</strain>
    </source>
</reference>
<dbReference type="OMA" id="NWENETD"/>
<evidence type="ECO:0000313" key="2">
    <source>
        <dbReference type="Ensembl" id="ENSXMAP00000020855.1"/>
    </source>
</evidence>
<keyword evidence="3" id="KW-1185">Reference proteome</keyword>
<organism evidence="2 3">
    <name type="scientific">Xiphophorus maculatus</name>
    <name type="common">Southern platyfish</name>
    <name type="synonym">Platypoecilus maculatus</name>
    <dbReference type="NCBI Taxonomy" id="8083"/>
    <lineage>
        <taxon>Eukaryota</taxon>
        <taxon>Metazoa</taxon>
        <taxon>Chordata</taxon>
        <taxon>Craniata</taxon>
        <taxon>Vertebrata</taxon>
        <taxon>Euteleostomi</taxon>
        <taxon>Actinopterygii</taxon>
        <taxon>Neopterygii</taxon>
        <taxon>Teleostei</taxon>
        <taxon>Neoteleostei</taxon>
        <taxon>Acanthomorphata</taxon>
        <taxon>Ovalentaria</taxon>
        <taxon>Atherinomorphae</taxon>
        <taxon>Cyprinodontiformes</taxon>
        <taxon>Poeciliidae</taxon>
        <taxon>Poeciliinae</taxon>
        <taxon>Xiphophorus</taxon>
    </lineage>
</organism>
<reference evidence="2" key="3">
    <citation type="submission" date="2025-08" db="UniProtKB">
        <authorList>
            <consortium name="Ensembl"/>
        </authorList>
    </citation>
    <scope>IDENTIFICATION</scope>
    <source>
        <strain evidence="2">JP 163 A</strain>
    </source>
</reference>
<dbReference type="AlphaFoldDB" id="A0A3B5PPW5"/>
<evidence type="ECO:0000313" key="3">
    <source>
        <dbReference type="Proteomes" id="UP000002852"/>
    </source>
</evidence>
<feature type="compositionally biased region" description="Basic and acidic residues" evidence="1">
    <location>
        <begin position="19"/>
        <end position="39"/>
    </location>
</feature>
<reference evidence="3" key="1">
    <citation type="submission" date="2012-01" db="EMBL/GenBank/DDBJ databases">
        <authorList>
            <person name="Walter R."/>
            <person name="Schartl M."/>
            <person name="Warren W."/>
        </authorList>
    </citation>
    <scope>NUCLEOTIDE SEQUENCE [LARGE SCALE GENOMIC DNA]</scope>
    <source>
        <strain evidence="3">JP 163 A</strain>
    </source>
</reference>
<dbReference type="Ensembl" id="ENSXMAT00000042271.1">
    <property type="protein sequence ID" value="ENSXMAP00000020855.1"/>
    <property type="gene ID" value="ENSXMAG00000024639.1"/>
</dbReference>
<protein>
    <submittedName>
        <fullName evidence="2">Uncharacterized protein</fullName>
    </submittedName>
</protein>
<evidence type="ECO:0000256" key="1">
    <source>
        <dbReference type="SAM" id="MobiDB-lite"/>
    </source>
</evidence>
<dbReference type="InParanoid" id="A0A3B5PPW5"/>
<sequence>MLKNWENETDQVKGKRQRVVGEKRRDDNPMEYDVEKQTNVAEKDTELSQLLQETHSLSGSIFNFASKACKKLTESVAETAHSLRESVEAGKLNEFVDKTILGDFQKEQDKFVLGRQAKNIGQKEFFTKPSRWRAVSLRL</sequence>
<dbReference type="Proteomes" id="UP000002852">
    <property type="component" value="Unassembled WGS sequence"/>
</dbReference>
<proteinExistence type="predicted"/>
<feature type="region of interest" description="Disordered" evidence="1">
    <location>
        <begin position="1"/>
        <end position="39"/>
    </location>
</feature>
<name>A0A3B5PPW5_XIPMA</name>
<accession>A0A3B5PPW5</accession>
<dbReference type="STRING" id="8083.ENSXMAP00000020855"/>
<reference evidence="2" key="4">
    <citation type="submission" date="2025-09" db="UniProtKB">
        <authorList>
            <consortium name="Ensembl"/>
        </authorList>
    </citation>
    <scope>IDENTIFICATION</scope>
    <source>
        <strain evidence="2">JP 163 A</strain>
    </source>
</reference>